<evidence type="ECO:0000313" key="6">
    <source>
        <dbReference type="EMBL" id="MBD8488154.1"/>
    </source>
</evidence>
<evidence type="ECO:0000256" key="2">
    <source>
        <dbReference type="ARBA" id="ARBA00022692"/>
    </source>
</evidence>
<sequence>MSRKILNVVAIIFSLLMVNAGLNKFFNYMPMPENLPKEILQVMEAFLQIAWLFPLIAIGEILGGVFFAIPKYRALGAIMLFPIIVGINLHHAFYAPEGMLIALIVLAIDLWAIAENWHKYIPMIR</sequence>
<proteinExistence type="predicted"/>
<evidence type="ECO:0000256" key="5">
    <source>
        <dbReference type="SAM" id="Phobius"/>
    </source>
</evidence>
<reference evidence="6 7" key="1">
    <citation type="submission" date="2020-09" db="EMBL/GenBank/DDBJ databases">
        <title>Echinicola sp. CAU 1574 isolated from sand of Sido Beach.</title>
        <authorList>
            <person name="Kim W."/>
        </authorList>
    </citation>
    <scope>NUCLEOTIDE SEQUENCE [LARGE SCALE GENOMIC DNA]</scope>
    <source>
        <strain evidence="6 7">CAU 1574</strain>
    </source>
</reference>
<organism evidence="6 7">
    <name type="scientific">Echinicola arenosa</name>
    <dbReference type="NCBI Taxonomy" id="2774144"/>
    <lineage>
        <taxon>Bacteria</taxon>
        <taxon>Pseudomonadati</taxon>
        <taxon>Bacteroidota</taxon>
        <taxon>Cytophagia</taxon>
        <taxon>Cytophagales</taxon>
        <taxon>Cyclobacteriaceae</taxon>
        <taxon>Echinicola</taxon>
    </lineage>
</organism>
<feature type="transmembrane region" description="Helical" evidence="5">
    <location>
        <begin position="46"/>
        <end position="67"/>
    </location>
</feature>
<dbReference type="EMBL" id="JACYTQ010000002">
    <property type="protein sequence ID" value="MBD8488154.1"/>
    <property type="molecule type" value="Genomic_DNA"/>
</dbReference>
<feature type="transmembrane region" description="Helical" evidence="5">
    <location>
        <begin position="5"/>
        <end position="26"/>
    </location>
</feature>
<keyword evidence="4 5" id="KW-0472">Membrane</keyword>
<dbReference type="Proteomes" id="UP000647133">
    <property type="component" value="Unassembled WGS sequence"/>
</dbReference>
<evidence type="ECO:0000256" key="3">
    <source>
        <dbReference type="ARBA" id="ARBA00022989"/>
    </source>
</evidence>
<evidence type="ECO:0000256" key="1">
    <source>
        <dbReference type="ARBA" id="ARBA00004141"/>
    </source>
</evidence>
<evidence type="ECO:0000256" key="4">
    <source>
        <dbReference type="ARBA" id="ARBA00023136"/>
    </source>
</evidence>
<comment type="subcellular location">
    <subcellularLocation>
        <location evidence="1">Membrane</location>
        <topology evidence="1">Multi-pass membrane protein</topology>
    </subcellularLocation>
</comment>
<feature type="transmembrane region" description="Helical" evidence="5">
    <location>
        <begin position="74"/>
        <end position="93"/>
    </location>
</feature>
<comment type="caution">
    <text evidence="6">The sequence shown here is derived from an EMBL/GenBank/DDBJ whole genome shotgun (WGS) entry which is preliminary data.</text>
</comment>
<feature type="transmembrane region" description="Helical" evidence="5">
    <location>
        <begin position="99"/>
        <end position="117"/>
    </location>
</feature>
<protein>
    <submittedName>
        <fullName evidence="6">DoxX family membrane protein</fullName>
    </submittedName>
</protein>
<name>A0ABR9AI12_9BACT</name>
<accession>A0ABR9AI12</accession>
<dbReference type="Pfam" id="PF07681">
    <property type="entry name" value="DoxX"/>
    <property type="match status" value="1"/>
</dbReference>
<gene>
    <name evidence="6" type="ORF">IFO69_05285</name>
</gene>
<keyword evidence="2 5" id="KW-0812">Transmembrane</keyword>
<evidence type="ECO:0000313" key="7">
    <source>
        <dbReference type="Proteomes" id="UP000647133"/>
    </source>
</evidence>
<keyword evidence="7" id="KW-1185">Reference proteome</keyword>
<dbReference type="InterPro" id="IPR032808">
    <property type="entry name" value="DoxX"/>
</dbReference>
<dbReference type="RefSeq" id="WP_192009047.1">
    <property type="nucleotide sequence ID" value="NZ_JACYTQ010000002.1"/>
</dbReference>
<keyword evidence="3 5" id="KW-1133">Transmembrane helix</keyword>